<name>A0A1Y6M5G5_9GAMM</name>
<accession>A0A1Y6M5G5</accession>
<evidence type="ECO:0000313" key="2">
    <source>
        <dbReference type="EMBL" id="SMY31822.1"/>
    </source>
</evidence>
<keyword evidence="1" id="KW-0812">Transmembrane</keyword>
<reference evidence="3" key="1">
    <citation type="submission" date="2017-06" db="EMBL/GenBank/DDBJ databases">
        <authorList>
            <person name="Rodrigo-Torres L."/>
            <person name="Arahal R.D."/>
            <person name="Lucena T."/>
        </authorList>
    </citation>
    <scope>NUCLEOTIDE SEQUENCE [LARGE SCALE GENOMIC DNA]</scope>
    <source>
        <strain evidence="3">CECT 9190</strain>
    </source>
</reference>
<evidence type="ECO:0000256" key="1">
    <source>
        <dbReference type="SAM" id="Phobius"/>
    </source>
</evidence>
<dbReference type="Proteomes" id="UP000195963">
    <property type="component" value="Unassembled WGS sequence"/>
</dbReference>
<gene>
    <name evidence="2" type="ORF">PMAL9190_00216</name>
</gene>
<dbReference type="AlphaFoldDB" id="A0A1Y6M5G5"/>
<sequence length="414" mass="47603">MTTLHKLHCRLENLIISNEDTSALTFELTEDCDQPSILNEFKELGYTSPSRPIRDNKLRFKIGRTAWKAQVFYIGEEQIFEYADTHGEHPLNCMYFNPTNNKLFVYSEELEIHKKITLFLGFRSLLAELSDHSIPESGKIKGSQKVVLLVKNDDGGAKHSVQTTIDYEDFNNLFININLDNSLDSLSKLKQCIELDDQQDKERKNCMRSAFDSLIQTLSDSNNIFTYCMSNIVKLHKIYNEHHNIFISDFKINKVIQEINSKDLEYTGKINDITSSAQTKALAIPGAMIAISAVMRVDNLINAIGVVVALLATCIVIHSSLNIYNCSFKHIKKQITNVFSRYQVLNQKSEIREEAEKTEKDLSKMVDKAQSSMSFIKKIIWSIWLFSILFVWLKMNPQFITYSISFLKTLTQYL</sequence>
<keyword evidence="3" id="KW-1185">Reference proteome</keyword>
<keyword evidence="1" id="KW-1133">Transmembrane helix</keyword>
<keyword evidence="1" id="KW-0472">Membrane</keyword>
<feature type="transmembrane region" description="Helical" evidence="1">
    <location>
        <begin position="300"/>
        <end position="324"/>
    </location>
</feature>
<dbReference type="RefSeq" id="WP_087843534.1">
    <property type="nucleotide sequence ID" value="NZ_FYAK01000001.1"/>
</dbReference>
<feature type="transmembrane region" description="Helical" evidence="1">
    <location>
        <begin position="375"/>
        <end position="393"/>
    </location>
</feature>
<proteinExistence type="predicted"/>
<protein>
    <submittedName>
        <fullName evidence="2">Uncharacterized protein</fullName>
    </submittedName>
</protein>
<organism evidence="2 3">
    <name type="scientific">Photobacterium malacitanum</name>
    <dbReference type="NCBI Taxonomy" id="2204294"/>
    <lineage>
        <taxon>Bacteria</taxon>
        <taxon>Pseudomonadati</taxon>
        <taxon>Pseudomonadota</taxon>
        <taxon>Gammaproteobacteria</taxon>
        <taxon>Vibrionales</taxon>
        <taxon>Vibrionaceae</taxon>
        <taxon>Photobacterium</taxon>
    </lineage>
</organism>
<evidence type="ECO:0000313" key="3">
    <source>
        <dbReference type="Proteomes" id="UP000195963"/>
    </source>
</evidence>
<dbReference type="EMBL" id="FYAK01000001">
    <property type="protein sequence ID" value="SMY31822.1"/>
    <property type="molecule type" value="Genomic_DNA"/>
</dbReference>